<dbReference type="STRING" id="126957.T1JDY8"/>
<dbReference type="EnsemblMetazoa" id="SMAR012023-RA">
    <property type="protein sequence ID" value="SMAR012023-PA"/>
    <property type="gene ID" value="SMAR012023"/>
</dbReference>
<organism evidence="8 9">
    <name type="scientific">Strigamia maritima</name>
    <name type="common">European centipede</name>
    <name type="synonym">Geophilus maritimus</name>
    <dbReference type="NCBI Taxonomy" id="126957"/>
    <lineage>
        <taxon>Eukaryota</taxon>
        <taxon>Metazoa</taxon>
        <taxon>Ecdysozoa</taxon>
        <taxon>Arthropoda</taxon>
        <taxon>Myriapoda</taxon>
        <taxon>Chilopoda</taxon>
        <taxon>Pleurostigmophora</taxon>
        <taxon>Geophilomorpha</taxon>
        <taxon>Linotaeniidae</taxon>
        <taxon>Strigamia</taxon>
    </lineage>
</organism>
<evidence type="ECO:0000256" key="3">
    <source>
        <dbReference type="ARBA" id="ARBA00020978"/>
    </source>
</evidence>
<keyword evidence="5" id="KW-0653">Protein transport</keyword>
<comment type="similarity">
    <text evidence="2">Belongs to the COG1 family.</text>
</comment>
<dbReference type="eggNOG" id="KOG2033">
    <property type="taxonomic scope" value="Eukaryota"/>
</dbReference>
<accession>T1JDY8</accession>
<dbReference type="OMA" id="DNPRRQT"/>
<keyword evidence="6" id="KW-0333">Golgi apparatus</keyword>
<evidence type="ECO:0000256" key="2">
    <source>
        <dbReference type="ARBA" id="ARBA00006653"/>
    </source>
</evidence>
<dbReference type="Proteomes" id="UP000014500">
    <property type="component" value="Unassembled WGS sequence"/>
</dbReference>
<evidence type="ECO:0000256" key="5">
    <source>
        <dbReference type="ARBA" id="ARBA00022927"/>
    </source>
</evidence>
<evidence type="ECO:0000256" key="6">
    <source>
        <dbReference type="ARBA" id="ARBA00023034"/>
    </source>
</evidence>
<dbReference type="AlphaFoldDB" id="T1JDY8"/>
<dbReference type="PhylomeDB" id="T1JDY8"/>
<keyword evidence="7" id="KW-0472">Membrane</keyword>
<dbReference type="EMBL" id="JH432114">
    <property type="status" value="NOT_ANNOTATED_CDS"/>
    <property type="molecule type" value="Genomic_DNA"/>
</dbReference>
<proteinExistence type="inferred from homology"/>
<name>T1JDY8_STRMM</name>
<evidence type="ECO:0000256" key="7">
    <source>
        <dbReference type="ARBA" id="ARBA00023136"/>
    </source>
</evidence>
<evidence type="ECO:0000313" key="9">
    <source>
        <dbReference type="Proteomes" id="UP000014500"/>
    </source>
</evidence>
<dbReference type="InterPro" id="IPR033370">
    <property type="entry name" value="COG1"/>
</dbReference>
<protein>
    <recommendedName>
        <fullName evidence="3">Conserved oligomeric Golgi complex subunit 1</fullName>
    </recommendedName>
</protein>
<comment type="subcellular location">
    <subcellularLocation>
        <location evidence="1">Golgi apparatus membrane</location>
        <topology evidence="1">Peripheral membrane protein</topology>
    </subcellularLocation>
</comment>
<dbReference type="GO" id="GO:0015031">
    <property type="term" value="P:protein transport"/>
    <property type="evidence" value="ECO:0007669"/>
    <property type="project" value="UniProtKB-KW"/>
</dbReference>
<keyword evidence="4" id="KW-0813">Transport</keyword>
<dbReference type="GO" id="GO:0000139">
    <property type="term" value="C:Golgi membrane"/>
    <property type="evidence" value="ECO:0007669"/>
    <property type="project" value="UniProtKB-SubCell"/>
</dbReference>
<dbReference type="GO" id="GO:0017119">
    <property type="term" value="C:Golgi transport complex"/>
    <property type="evidence" value="ECO:0007669"/>
    <property type="project" value="InterPro"/>
</dbReference>
<evidence type="ECO:0000256" key="1">
    <source>
        <dbReference type="ARBA" id="ARBA00004395"/>
    </source>
</evidence>
<dbReference type="Pfam" id="PF08700">
    <property type="entry name" value="VPS51_Exo84_N"/>
    <property type="match status" value="1"/>
</dbReference>
<dbReference type="PANTHER" id="PTHR31658">
    <property type="entry name" value="CONSERVED OLIGOMERIC GOLGI COMPLEX SUBUNIT 1"/>
    <property type="match status" value="1"/>
</dbReference>
<reference evidence="8" key="2">
    <citation type="submission" date="2015-02" db="UniProtKB">
        <authorList>
            <consortium name="EnsemblMetazoa"/>
        </authorList>
    </citation>
    <scope>IDENTIFICATION</scope>
</reference>
<reference evidence="9" key="1">
    <citation type="submission" date="2011-05" db="EMBL/GenBank/DDBJ databases">
        <authorList>
            <person name="Richards S.R."/>
            <person name="Qu J."/>
            <person name="Jiang H."/>
            <person name="Jhangiani S.N."/>
            <person name="Agravi P."/>
            <person name="Goodspeed R."/>
            <person name="Gross S."/>
            <person name="Mandapat C."/>
            <person name="Jackson L."/>
            <person name="Mathew T."/>
            <person name="Pu L."/>
            <person name="Thornton R."/>
            <person name="Saada N."/>
            <person name="Wilczek-Boney K.B."/>
            <person name="Lee S."/>
            <person name="Kovar C."/>
            <person name="Wu Y."/>
            <person name="Scherer S.E."/>
            <person name="Worley K.C."/>
            <person name="Muzny D.M."/>
            <person name="Gibbs R."/>
        </authorList>
    </citation>
    <scope>NUCLEOTIDE SEQUENCE</scope>
    <source>
        <strain evidence="9">Brora</strain>
    </source>
</reference>
<dbReference type="PANTHER" id="PTHR31658:SF0">
    <property type="entry name" value="CONSERVED OLIGOMERIC GOLGI COMPLEX SUBUNIT 1"/>
    <property type="match status" value="1"/>
</dbReference>
<dbReference type="HOGENOM" id="CLU_012605_0_0_1"/>
<evidence type="ECO:0000313" key="8">
    <source>
        <dbReference type="EnsemblMetazoa" id="SMAR012023-PA"/>
    </source>
</evidence>
<keyword evidence="9" id="KW-1185">Reference proteome</keyword>
<evidence type="ECO:0000256" key="4">
    <source>
        <dbReference type="ARBA" id="ARBA00022448"/>
    </source>
</evidence>
<sequence length="838" mass="96397">MAASNLVSGLSLLTADIDVLFEKFTIEQLHEIEQNVRCEIEKKKEDVRIMVGERYRDLIEAADTIAEMKTSISTVTEHITSMEDQILKLEEKMRIIPKVSRQMRKQNYSINTIHSLIWSLIENNQILLGSELFLLAKHIHNSLQTQSSFNVPVSNWFPVITRQWITTSHFKTSLIDVSKNTLKDHNVDAEILAQCFTVLLVLNNSTVSQVFDEFLRARLECIQEIFYPDRENSKLKHQNCQIVHLIANTLHLTYALFVDDDGNGELLEKTKKNMFSSQNFSSRFQTVNLSHHFLAVKNNLPDVDCKFRIDELREKCTEWIEKVKAKVREELSQVITFIKSINGLSIIRDTVADVINKKNENEKWNTVCGKLLRNDLQMWEDIFEPLFLNQMKSIVDYHIGSAFTRIRNDLLQFTENSLSDQKMYEIEQDVASFIWTESASDLPLKINWHSSKNQVSFSNLMLKARGFTPFCEMLCTHLNEDLALLIEDIAHFKGHEENLEENMTLFLRTSTQQQIDILLRHCEKLNRSENCSSDQIITRILSLARFLVAITELSPMLQICIKGLQKDKVSFRRDSNVVIDANWENQKIELITHANKLLRKWKEIVLNDAVNSLRSILKGKTLGDSLLHLPKLIRYCFLVRQLWDTIDIQEENEDGKLVSSVIRIPGQASWTLVKILHSVCLEINKAAPHFLPREILQEMQADILERILTAYEENTLVSDSISQVAALQLLFDVNFISNLMSAKDDKVLAARIVKLTEFIESHVDPFDLDVFSPYIQVNLKKCVQRASVILGALVNPSKTNAFLSMARISLSQNEQHNILSLNPSIPHFSLLPLANNNL</sequence>
<dbReference type="GO" id="GO:0006891">
    <property type="term" value="P:intra-Golgi vesicle-mediated transport"/>
    <property type="evidence" value="ECO:0007669"/>
    <property type="project" value="InterPro"/>
</dbReference>